<feature type="non-terminal residue" evidence="2">
    <location>
        <position position="1"/>
    </location>
</feature>
<sequence>LAIVGEQGPEMVNMPKGSQVTTASKTETIIQKLKEAPSRASQVLNNLKSDNSTKNTKIEINIENVIKGNADKKELDRSNRELRDMIEEIFFDLGGDPRVDFS</sequence>
<dbReference type="AlphaFoldDB" id="A0A1I0DAJ8"/>
<dbReference type="Proteomes" id="UP000198612">
    <property type="component" value="Unassembled WGS sequence"/>
</dbReference>
<feature type="region of interest" description="Disordered" evidence="1">
    <location>
        <begin position="1"/>
        <end position="23"/>
    </location>
</feature>
<gene>
    <name evidence="2" type="ORF">SAMN04515652_1671</name>
</gene>
<protein>
    <submittedName>
        <fullName evidence="2">Uncharacterized protein</fullName>
    </submittedName>
</protein>
<reference evidence="2 3" key="1">
    <citation type="submission" date="2016-10" db="EMBL/GenBank/DDBJ databases">
        <authorList>
            <person name="Varghese N."/>
            <person name="Submissions S."/>
        </authorList>
    </citation>
    <scope>NUCLEOTIDE SEQUENCE [LARGE SCALE GENOMIC DNA]</scope>
    <source>
        <strain evidence="2 3">WG5</strain>
    </source>
</reference>
<evidence type="ECO:0000313" key="2">
    <source>
        <dbReference type="EMBL" id="SET28708.1"/>
    </source>
</evidence>
<accession>A0A1I0DAJ8</accession>
<evidence type="ECO:0000313" key="3">
    <source>
        <dbReference type="Proteomes" id="UP000198612"/>
    </source>
</evidence>
<evidence type="ECO:0000256" key="1">
    <source>
        <dbReference type="SAM" id="MobiDB-lite"/>
    </source>
</evidence>
<dbReference type="EMBL" id="FOHG01000067">
    <property type="protein sequence ID" value="SET28708.1"/>
    <property type="molecule type" value="Genomic_DNA"/>
</dbReference>
<proteinExistence type="predicted"/>
<name>A0A1I0DAJ8_9FIRM</name>
<organism evidence="2 3">
    <name type="scientific">Halanaerobium congolense</name>
    <dbReference type="NCBI Taxonomy" id="54121"/>
    <lineage>
        <taxon>Bacteria</taxon>
        <taxon>Bacillati</taxon>
        <taxon>Bacillota</taxon>
        <taxon>Clostridia</taxon>
        <taxon>Halanaerobiales</taxon>
        <taxon>Halanaerobiaceae</taxon>
        <taxon>Halanaerobium</taxon>
    </lineage>
</organism>